<feature type="region of interest" description="Disordered" evidence="1">
    <location>
        <begin position="127"/>
        <end position="174"/>
    </location>
</feature>
<organism evidence="3 4">
    <name type="scientific">Rhizobium calliandrae</name>
    <dbReference type="NCBI Taxonomy" id="1312182"/>
    <lineage>
        <taxon>Bacteria</taxon>
        <taxon>Pseudomonadati</taxon>
        <taxon>Pseudomonadota</taxon>
        <taxon>Alphaproteobacteria</taxon>
        <taxon>Hyphomicrobiales</taxon>
        <taxon>Rhizobiaceae</taxon>
        <taxon>Rhizobium/Agrobacterium group</taxon>
        <taxon>Rhizobium</taxon>
    </lineage>
</organism>
<feature type="region of interest" description="Disordered" evidence="1">
    <location>
        <begin position="569"/>
        <end position="614"/>
    </location>
</feature>
<name>A0ABT7K9Y2_9HYPH</name>
<keyword evidence="2" id="KW-0472">Membrane</keyword>
<keyword evidence="2" id="KW-1133">Transmembrane helix</keyword>
<evidence type="ECO:0000256" key="1">
    <source>
        <dbReference type="SAM" id="MobiDB-lite"/>
    </source>
</evidence>
<evidence type="ECO:0000313" key="4">
    <source>
        <dbReference type="Proteomes" id="UP001172630"/>
    </source>
</evidence>
<proteinExistence type="predicted"/>
<accession>A0ABT7K9Y2</accession>
<reference evidence="3" key="1">
    <citation type="submission" date="2023-06" db="EMBL/GenBank/DDBJ databases">
        <title>Phylogenetic Diversity of Rhizobium strains.</title>
        <authorList>
            <person name="Moura F.T."/>
            <person name="Helene L.C.F."/>
            <person name="Hungria M."/>
        </authorList>
    </citation>
    <scope>NUCLEOTIDE SEQUENCE</scope>
    <source>
        <strain evidence="3">CCGE524</strain>
    </source>
</reference>
<evidence type="ECO:0000313" key="3">
    <source>
        <dbReference type="EMBL" id="MDL2405311.1"/>
    </source>
</evidence>
<feature type="region of interest" description="Disordered" evidence="1">
    <location>
        <begin position="81"/>
        <end position="100"/>
    </location>
</feature>
<feature type="region of interest" description="Disordered" evidence="1">
    <location>
        <begin position="450"/>
        <end position="481"/>
    </location>
</feature>
<keyword evidence="4" id="KW-1185">Reference proteome</keyword>
<comment type="caution">
    <text evidence="3">The sequence shown here is derived from an EMBL/GenBank/DDBJ whole genome shotgun (WGS) entry which is preliminary data.</text>
</comment>
<dbReference type="EMBL" id="JARFYN010000006">
    <property type="protein sequence ID" value="MDL2405311.1"/>
    <property type="molecule type" value="Genomic_DNA"/>
</dbReference>
<dbReference type="Proteomes" id="UP001172630">
    <property type="component" value="Unassembled WGS sequence"/>
</dbReference>
<keyword evidence="2" id="KW-0812">Transmembrane</keyword>
<feature type="compositionally biased region" description="Basic and acidic residues" evidence="1">
    <location>
        <begin position="127"/>
        <end position="172"/>
    </location>
</feature>
<evidence type="ECO:0000256" key="2">
    <source>
        <dbReference type="SAM" id="Phobius"/>
    </source>
</evidence>
<sequence>MADFVAVIRRAVDGLADNTPEMRVKVYERARGAVQRQLESMKPRPPEEMLRRQLDKLEAAIVEVEAEHAEALPVAEEPVAEAPVVQEEPQHAPPEQHHAAVEPHVEEAPPLYTEAHRQEEVTAYQPVHEEPAHEEPAHEEPAHEEPAHQEPAYEERAYEEPAHAQHQSADDHEPVEEWFEAPQVQAPAAVHYAEADAEPIQERLHQEASEHYAEDVPVAAGEPTHAAPQANAAHQAPADDVISQVEEIWGEVDAPAKRAASEPVAEPVMPAAAFAPAVFGHPVEPLSTAKAPVADKAFAWDADVFEELEPVAAPAAKPKQPVRQMPDNAFEDVDLFADVHSSPRAIPKNDAGGDGWRELKELAGFDKLAEKGRGGGSSIPSDLDRSMASKLQGKSFRMEPRRRRFNVTGIILTLLGLAVVAGGGYAAWANRQALNKMVADLISSAPKTAASTAPAPATETAKNNNAAAPTANAPAASTPATIAPAQNNNAAAQPPAAANTNVASLDNDANTVNTKFTQRLLANGAEEDRGPAAGGQPGVAEGKSVAEQNVAAAAAPAGAAAAPANNAPVAQSPAATAPVATPPSGDQQSSAAPVQQPPATQQPPPAGQQQTAAATDGQKVFLYEERLGQTSPTAFEGTVTWSLEEGKGEDGRPEPSVQGLISVPERGLTATITVSRNTDASLPASHLVELAFQVPRNFEGGAIDSVQRIALKATEQDRGDPLIAVPAKVTDDVYMVALNDFPDARKTNLDLLKSRNWMDIPVVYRNGRRALLTMEKGPTGTDDFNKAIAEWQALGGVASSGQ</sequence>
<feature type="compositionally biased region" description="Low complexity" evidence="1">
    <location>
        <begin position="569"/>
        <end position="599"/>
    </location>
</feature>
<gene>
    <name evidence="3" type="ORF">PY650_06505</name>
</gene>
<protein>
    <submittedName>
        <fullName evidence="3">Uncharacterized protein</fullName>
    </submittedName>
</protein>
<feature type="region of interest" description="Disordered" evidence="1">
    <location>
        <begin position="524"/>
        <end position="543"/>
    </location>
</feature>
<feature type="transmembrane region" description="Helical" evidence="2">
    <location>
        <begin position="405"/>
        <end position="428"/>
    </location>
</feature>
<dbReference type="RefSeq" id="WP_285878229.1">
    <property type="nucleotide sequence ID" value="NZ_JARFYN010000006.1"/>
</dbReference>
<feature type="compositionally biased region" description="Basic and acidic residues" evidence="1">
    <location>
        <begin position="88"/>
        <end position="100"/>
    </location>
</feature>